<feature type="domain" description="MrpA C-terminal/MbhE" evidence="15">
    <location>
        <begin position="694"/>
        <end position="768"/>
    </location>
</feature>
<comment type="subcellular location">
    <subcellularLocation>
        <location evidence="1">Cell membrane</location>
        <topology evidence="1">Multi-pass membrane protein</topology>
    </subcellularLocation>
    <subcellularLocation>
        <location evidence="9">Membrane</location>
        <topology evidence="9">Multi-pass membrane protein</topology>
    </subcellularLocation>
</comment>
<feature type="transmembrane region" description="Helical" evidence="10">
    <location>
        <begin position="857"/>
        <end position="874"/>
    </location>
</feature>
<evidence type="ECO:0000256" key="10">
    <source>
        <dbReference type="SAM" id="Phobius"/>
    </source>
</evidence>
<dbReference type="InterPro" id="IPR046806">
    <property type="entry name" value="MrpA_C/MbhE"/>
</dbReference>
<feature type="transmembrane region" description="Helical" evidence="10">
    <location>
        <begin position="754"/>
        <end position="771"/>
    </location>
</feature>
<feature type="transmembrane region" description="Helical" evidence="10">
    <location>
        <begin position="459"/>
        <end position="482"/>
    </location>
</feature>
<dbReference type="AlphaFoldDB" id="A0AAJ5VZF0"/>
<feature type="transmembrane region" description="Helical" evidence="10">
    <location>
        <begin position="278"/>
        <end position="296"/>
    </location>
</feature>
<feature type="transmembrane region" description="Helical" evidence="10">
    <location>
        <begin position="895"/>
        <end position="915"/>
    </location>
</feature>
<evidence type="ECO:0000256" key="9">
    <source>
        <dbReference type="RuleBase" id="RU000320"/>
    </source>
</evidence>
<dbReference type="GO" id="GO:0005886">
    <property type="term" value="C:plasma membrane"/>
    <property type="evidence" value="ECO:0007669"/>
    <property type="project" value="UniProtKB-SubCell"/>
</dbReference>
<evidence type="ECO:0000313" key="16">
    <source>
        <dbReference type="EMBL" id="WEK13226.1"/>
    </source>
</evidence>
<dbReference type="Pfam" id="PF00361">
    <property type="entry name" value="Proton_antipo_M"/>
    <property type="match status" value="1"/>
</dbReference>
<feature type="transmembrane region" description="Helical" evidence="10">
    <location>
        <begin position="105"/>
        <end position="123"/>
    </location>
</feature>
<feature type="domain" description="NADH:quinone oxidoreductase/Mrp antiporter transmembrane" evidence="11">
    <location>
        <begin position="126"/>
        <end position="421"/>
    </location>
</feature>
<name>A0AAJ5VZF0_9MICO</name>
<protein>
    <submittedName>
        <fullName evidence="16">Na+/H+ antiporter subunit A</fullName>
    </submittedName>
</protein>
<dbReference type="Pfam" id="PF13244">
    <property type="entry name" value="MbhD"/>
    <property type="match status" value="1"/>
</dbReference>
<feature type="transmembrane region" description="Helical" evidence="10">
    <location>
        <begin position="935"/>
        <end position="957"/>
    </location>
</feature>
<feature type="transmembrane region" description="Helical" evidence="10">
    <location>
        <begin position="77"/>
        <end position="98"/>
    </location>
</feature>
<organism evidence="16 17">
    <name type="scientific">Candidatus Microbacterium phytovorans</name>
    <dbReference type="NCBI Taxonomy" id="3121374"/>
    <lineage>
        <taxon>Bacteria</taxon>
        <taxon>Bacillati</taxon>
        <taxon>Actinomycetota</taxon>
        <taxon>Actinomycetes</taxon>
        <taxon>Micrococcales</taxon>
        <taxon>Microbacteriaceae</taxon>
        <taxon>Microbacterium</taxon>
    </lineage>
</organism>
<feature type="transmembrane region" description="Helical" evidence="10">
    <location>
        <begin position="247"/>
        <end position="266"/>
    </location>
</feature>
<feature type="transmembrane region" description="Helical" evidence="10">
    <location>
        <begin position="695"/>
        <end position="717"/>
    </location>
</feature>
<evidence type="ECO:0000256" key="5">
    <source>
        <dbReference type="ARBA" id="ARBA00022692"/>
    </source>
</evidence>
<feature type="domain" description="MrpA C-terminal/MbhD" evidence="14">
    <location>
        <begin position="615"/>
        <end position="678"/>
    </location>
</feature>
<dbReference type="InterPro" id="IPR025383">
    <property type="entry name" value="MrpA_C/MbhD"/>
</dbReference>
<dbReference type="PANTHER" id="PTHR43373">
    <property type="entry name" value="NA(+)/H(+) ANTIPORTER SUBUNIT"/>
    <property type="match status" value="1"/>
</dbReference>
<feature type="transmembrane region" description="Helical" evidence="10">
    <location>
        <begin position="572"/>
        <end position="594"/>
    </location>
</feature>
<feature type="transmembrane region" description="Helical" evidence="10">
    <location>
        <begin position="328"/>
        <end position="351"/>
    </location>
</feature>
<dbReference type="GO" id="GO:0006811">
    <property type="term" value="P:monoatomic ion transport"/>
    <property type="evidence" value="ECO:0007669"/>
    <property type="project" value="UniProtKB-KW"/>
</dbReference>
<evidence type="ECO:0000259" key="13">
    <source>
        <dbReference type="Pfam" id="PF04039"/>
    </source>
</evidence>
<dbReference type="Pfam" id="PF20501">
    <property type="entry name" value="MbhE"/>
    <property type="match status" value="1"/>
</dbReference>
<dbReference type="GO" id="GO:0015297">
    <property type="term" value="F:antiporter activity"/>
    <property type="evidence" value="ECO:0007669"/>
    <property type="project" value="UniProtKB-KW"/>
</dbReference>
<dbReference type="Proteomes" id="UP001213972">
    <property type="component" value="Chromosome"/>
</dbReference>
<feature type="transmembrane region" description="Helical" evidence="10">
    <location>
        <begin position="631"/>
        <end position="649"/>
    </location>
</feature>
<feature type="transmembrane region" description="Helical" evidence="10">
    <location>
        <begin position="606"/>
        <end position="624"/>
    </location>
</feature>
<evidence type="ECO:0000256" key="1">
    <source>
        <dbReference type="ARBA" id="ARBA00004651"/>
    </source>
</evidence>
<evidence type="ECO:0000313" key="17">
    <source>
        <dbReference type="Proteomes" id="UP001213972"/>
    </source>
</evidence>
<evidence type="ECO:0000256" key="6">
    <source>
        <dbReference type="ARBA" id="ARBA00022989"/>
    </source>
</evidence>
<feature type="transmembrane region" description="Helical" evidence="10">
    <location>
        <begin position="372"/>
        <end position="395"/>
    </location>
</feature>
<feature type="domain" description="NADH-Ubiquinone oxidoreductase (complex I) chain 5 N-terminal" evidence="12">
    <location>
        <begin position="61"/>
        <end position="100"/>
    </location>
</feature>
<feature type="transmembrane region" description="Helical" evidence="10">
    <location>
        <begin position="830"/>
        <end position="851"/>
    </location>
</feature>
<evidence type="ECO:0000259" key="12">
    <source>
        <dbReference type="Pfam" id="PF00662"/>
    </source>
</evidence>
<keyword evidence="3" id="KW-0050">Antiport</keyword>
<dbReference type="InterPro" id="IPR001516">
    <property type="entry name" value="Proton_antipo_N"/>
</dbReference>
<evidence type="ECO:0000259" key="15">
    <source>
        <dbReference type="Pfam" id="PF20501"/>
    </source>
</evidence>
<keyword evidence="6 10" id="KW-1133">Transmembrane helix</keyword>
<feature type="transmembrane region" description="Helical" evidence="10">
    <location>
        <begin position="513"/>
        <end position="531"/>
    </location>
</feature>
<evidence type="ECO:0000256" key="4">
    <source>
        <dbReference type="ARBA" id="ARBA00022475"/>
    </source>
</evidence>
<dbReference type="InterPro" id="IPR007182">
    <property type="entry name" value="MnhB"/>
</dbReference>
<keyword evidence="7" id="KW-0406">Ion transport</keyword>
<keyword evidence="4" id="KW-1003">Cell membrane</keyword>
<evidence type="ECO:0000259" key="14">
    <source>
        <dbReference type="Pfam" id="PF13244"/>
    </source>
</evidence>
<feature type="domain" description="Na+/H+ antiporter MnhB subunit-related protein" evidence="13">
    <location>
        <begin position="831"/>
        <end position="954"/>
    </location>
</feature>
<keyword evidence="5 9" id="KW-0812">Transmembrane</keyword>
<feature type="transmembrane region" description="Helical" evidence="10">
    <location>
        <begin position="303"/>
        <end position="322"/>
    </location>
</feature>
<evidence type="ECO:0000259" key="11">
    <source>
        <dbReference type="Pfam" id="PF00361"/>
    </source>
</evidence>
<dbReference type="Pfam" id="PF00662">
    <property type="entry name" value="Proton_antipo_N"/>
    <property type="match status" value="1"/>
</dbReference>
<sequence>MLLLLAVFAVLPLALPWLVARIGSRAFFVAALVPIAAFAHAVMQAPAVFDGEAPFETFAWIPALGIDLSMKMDTLGWIMTLIVTGVGALVMIYCRWYFDGKKDGVGLFSAVLLAFAGAMYGLVLTDDLIVLVMLWEVTSVLSYLLIGFYHTRGASRRAALQALLVTTLGGLVMFVGAVMVVVLYGTTSVTEILTTGPPTGVAHGADQGLLLNIAVVCLLVGALSKSAIFPFHFWLPGAMAAPTPVSAYLHAAAMVKAGIYLIARLAPAFAESEPWRPIVIALGLFTLLLGGIQALRESDLKRVLAFGTVSQLGMLTVVLGYGERNTALAGLALLIGHALFKSCLFLVVGVIDRQLSTRDVNELSGVGRQAPTLAVFSIIAVASMVGVAPTVGFVAKEATLTALLEGGADVSAVVPLIGIVLGSALTAAYGIRFVWGAFWTKKDAEGAPLPRTEWPDPPLGFLAAPVLLSGLSVIGGVASPLLDVALAGYADTMPGAADAYPYHLALWHGLEPALFLSLGSIAVGAALFWLVQRTKWHSRVLPFTAADGYNAVLRGIAKVSVWTTTFTQRGSLPVYVGTIFVVFVAAEGTALLASPSWKTSLDAWQTPMQVVVAPIMILAGIVAVRARKRYTGVVLVSVTGLGMVLLFATSGAPDLALTQILIETVTLVAFALVLRRIPARLGEHNASVLPVARAVLAIAVGATMSLIAIVATGARVAEPISQRFPELAYEIGHGKNVVNVALVDLRGWDTMGELSVLILAATGVASLVFVTHRSDLLSRTISSLPTGATRTRRPLIETVEGPKPRASAPGSTRQAWLVGGQRVRPENRSLVLEVIVRILFHTIILVSIYLLFAGHNLPGGGFAGGLVAGMALVMRYVAGGRYELGAAAPTDAGRLLGAGMTLAVACALVPLLFGQAPLTSTYWEWDIPVLGKGEFVTSTLFDVGVYLVVVGLVLDVLRSLGGEVDRQAQELRDRGVSVS</sequence>
<feature type="transmembrane region" description="Helical" evidence="10">
    <location>
        <begin position="162"/>
        <end position="184"/>
    </location>
</feature>
<dbReference type="PRINTS" id="PR01434">
    <property type="entry name" value="NADHDHGNASE5"/>
</dbReference>
<keyword evidence="8 10" id="KW-0472">Membrane</keyword>
<feature type="transmembrane region" description="Helical" evidence="10">
    <location>
        <begin position="129"/>
        <end position="150"/>
    </location>
</feature>
<dbReference type="InterPro" id="IPR001750">
    <property type="entry name" value="ND/Mrp_TM"/>
</dbReference>
<accession>A0AAJ5VZF0</accession>
<evidence type="ECO:0000256" key="3">
    <source>
        <dbReference type="ARBA" id="ARBA00022449"/>
    </source>
</evidence>
<dbReference type="EMBL" id="CP119321">
    <property type="protein sequence ID" value="WEK13226.1"/>
    <property type="molecule type" value="Genomic_DNA"/>
</dbReference>
<dbReference type="NCBIfam" id="NF009284">
    <property type="entry name" value="PRK12644.1"/>
    <property type="match status" value="1"/>
</dbReference>
<keyword evidence="2" id="KW-0813">Transport</keyword>
<reference evidence="16" key="1">
    <citation type="submission" date="2023-03" db="EMBL/GenBank/DDBJ databases">
        <title>Andean soil-derived lignocellulolytic bacterial consortium as a source of novel taxa and putative plastic-active enzymes.</title>
        <authorList>
            <person name="Diaz-Garcia L."/>
            <person name="Chuvochina M."/>
            <person name="Feuerriegel G."/>
            <person name="Bunk B."/>
            <person name="Sproer C."/>
            <person name="Streit W.R."/>
            <person name="Rodriguez L.M."/>
            <person name="Overmann J."/>
            <person name="Jimenez D.J."/>
        </authorList>
    </citation>
    <scope>NUCLEOTIDE SEQUENCE</scope>
    <source>
        <strain evidence="16">MAG 4610</strain>
    </source>
</reference>
<feature type="transmembrane region" description="Helical" evidence="10">
    <location>
        <begin position="415"/>
        <end position="438"/>
    </location>
</feature>
<evidence type="ECO:0000256" key="7">
    <source>
        <dbReference type="ARBA" id="ARBA00023065"/>
    </source>
</evidence>
<evidence type="ECO:0000256" key="2">
    <source>
        <dbReference type="ARBA" id="ARBA00022448"/>
    </source>
</evidence>
<proteinExistence type="predicted"/>
<gene>
    <name evidence="16" type="ORF">P0Y48_12305</name>
</gene>
<feature type="transmembrane region" description="Helical" evidence="10">
    <location>
        <begin position="655"/>
        <end position="674"/>
    </location>
</feature>
<dbReference type="InterPro" id="IPR050616">
    <property type="entry name" value="CPA3_Na-H_Antiporter_A"/>
</dbReference>
<dbReference type="PANTHER" id="PTHR43373:SF1">
    <property type="entry name" value="NA(+)_H(+) ANTIPORTER SUBUNIT A"/>
    <property type="match status" value="1"/>
</dbReference>
<feature type="transmembrane region" description="Helical" evidence="10">
    <location>
        <begin position="209"/>
        <end position="235"/>
    </location>
</feature>
<dbReference type="Pfam" id="PF04039">
    <property type="entry name" value="MnhB"/>
    <property type="match status" value="1"/>
</dbReference>
<evidence type="ECO:0000256" key="8">
    <source>
        <dbReference type="ARBA" id="ARBA00023136"/>
    </source>
</evidence>